<dbReference type="InterPro" id="IPR011009">
    <property type="entry name" value="Kinase-like_dom_sf"/>
</dbReference>
<gene>
    <name evidence="2" type="ORF">TEK04_10950</name>
</gene>
<dbReference type="RefSeq" id="WP_336404377.1">
    <property type="nucleotide sequence ID" value="NZ_JBAPLU010000009.1"/>
</dbReference>
<feature type="compositionally biased region" description="Low complexity" evidence="1">
    <location>
        <begin position="1"/>
        <end position="20"/>
    </location>
</feature>
<comment type="caution">
    <text evidence="2">The sequence shown here is derived from an EMBL/GenBank/DDBJ whole genome shotgun (WGS) entry which is preliminary data.</text>
</comment>
<name>A0ABU8DTQ7_9ACTN</name>
<reference evidence="2 3" key="1">
    <citation type="submission" date="2024-03" db="EMBL/GenBank/DDBJ databases">
        <title>Draft genome sequence of Klenkia sp. LSe6-5.</title>
        <authorList>
            <person name="Duangmal K."/>
            <person name="Chantavorakit T."/>
        </authorList>
    </citation>
    <scope>NUCLEOTIDE SEQUENCE [LARGE SCALE GENOMIC DNA]</scope>
    <source>
        <strain evidence="2 3">LSe6-5</strain>
    </source>
</reference>
<dbReference type="EMBL" id="JBAPLU010000009">
    <property type="protein sequence ID" value="MEI4272241.1"/>
    <property type="molecule type" value="Genomic_DNA"/>
</dbReference>
<dbReference type="SUPFAM" id="SSF56112">
    <property type="entry name" value="Protein kinase-like (PK-like)"/>
    <property type="match status" value="1"/>
</dbReference>
<protein>
    <submittedName>
        <fullName evidence="2">DUF2252 family protein</fullName>
    </submittedName>
</protein>
<dbReference type="PANTHER" id="PTHR39441">
    <property type="entry name" value="DUF2252 DOMAIN-CONTAINING PROTEIN"/>
    <property type="match status" value="1"/>
</dbReference>
<dbReference type="Pfam" id="PF10009">
    <property type="entry name" value="DUF2252"/>
    <property type="match status" value="1"/>
</dbReference>
<evidence type="ECO:0000313" key="2">
    <source>
        <dbReference type="EMBL" id="MEI4272241.1"/>
    </source>
</evidence>
<accession>A0ABU8DTQ7</accession>
<dbReference type="InterPro" id="IPR018721">
    <property type="entry name" value="DUF2252"/>
</dbReference>
<keyword evidence="3" id="KW-1185">Reference proteome</keyword>
<organism evidence="2 3">
    <name type="scientific">Klenkia sesuvii</name>
    <dbReference type="NCBI Taxonomy" id="3103137"/>
    <lineage>
        <taxon>Bacteria</taxon>
        <taxon>Bacillati</taxon>
        <taxon>Actinomycetota</taxon>
        <taxon>Actinomycetes</taxon>
        <taxon>Geodermatophilales</taxon>
        <taxon>Geodermatophilaceae</taxon>
        <taxon>Klenkia</taxon>
    </lineage>
</organism>
<dbReference type="PANTHER" id="PTHR39441:SF1">
    <property type="entry name" value="DUF2252 DOMAIN-CONTAINING PROTEIN"/>
    <property type="match status" value="1"/>
</dbReference>
<evidence type="ECO:0000256" key="1">
    <source>
        <dbReference type="SAM" id="MobiDB-lite"/>
    </source>
</evidence>
<dbReference type="Proteomes" id="UP001361570">
    <property type="component" value="Unassembled WGS sequence"/>
</dbReference>
<proteinExistence type="predicted"/>
<sequence>MSAARTRTTTPRARTRGPGASTDEAGGAVAVGSRTEAFAELARARGEGAMVLLPRMLTGHDRRIHVRQTVREDHQNRIVTGVVDAGRKFDLLADSLFAFFRGSCLLFYRDLAGEDSWMPTVLTLGDVHPDNFGVMPNADNAPVFGVDDFDEAFYAPFTWDLKRGAVGFLVGVAEAGGYGRGTQERTARAFLDGYVDAMHRYAGDLDETAGQMGLADAPPLIAEVLQESASRSREKWLAKKYLDETGRRFHSSRRLEPVSARVAEFQALVDRYVEVNDLQPPARAGGMRVKDVCLRHGQGVASLGLERYYVLIEGPAADGTDDVVLEFKQARRSALRGLVPPSPIELVGEADRVKHAQRVQLVGGDAFFGAVDLDGTSFMVRERSPYKNDVDLEDLSKGQWVDYARICGGVLAQAHALSDEAGLVDHDVEPDVIAAIGARDLFVDDVLGFAVEALDRLRADHEHFRTDHALGAFREVDRVYR</sequence>
<feature type="region of interest" description="Disordered" evidence="1">
    <location>
        <begin position="1"/>
        <end position="28"/>
    </location>
</feature>
<evidence type="ECO:0000313" key="3">
    <source>
        <dbReference type="Proteomes" id="UP001361570"/>
    </source>
</evidence>